<dbReference type="SUPFAM" id="SSF54523">
    <property type="entry name" value="Pili subunits"/>
    <property type="match status" value="1"/>
</dbReference>
<sequence>MLIPQRKLLGFTLIELIVVIVLVSIVSVVAASRFLNRSGFSVIAAQEQAIAITQQIQLGRMQSNISDISDIGELNSRYQLAIKDSCFGSRYSCTLANPEEQSDYLALDNIQVSAPTSLLNFDLLGRPVCESCTYPITIQFTQFSESASICINSEGFVDAC</sequence>
<proteinExistence type="predicted"/>
<evidence type="ECO:0000256" key="2">
    <source>
        <dbReference type="SAM" id="Phobius"/>
    </source>
</evidence>
<dbReference type="RefSeq" id="WP_394629659.1">
    <property type="nucleotide sequence ID" value="NZ_JBIHSF010000008.1"/>
</dbReference>
<keyword evidence="1" id="KW-0488">Methylation</keyword>
<feature type="transmembrane region" description="Helical" evidence="2">
    <location>
        <begin position="12"/>
        <end position="35"/>
    </location>
</feature>
<dbReference type="InterPro" id="IPR045584">
    <property type="entry name" value="Pilin-like"/>
</dbReference>
<dbReference type="EMBL" id="JBIHSF010000008">
    <property type="protein sequence ID" value="MFH0262375.1"/>
    <property type="molecule type" value="Genomic_DNA"/>
</dbReference>
<name>A0ABW7IL84_9VIBR</name>
<keyword evidence="2" id="KW-0472">Membrane</keyword>
<keyword evidence="2" id="KW-1133">Transmembrane helix</keyword>
<protein>
    <submittedName>
        <fullName evidence="3">Prepilin-type N-terminal cleavage/methylation domain-containing protein</fullName>
    </submittedName>
</protein>
<keyword evidence="4" id="KW-1185">Reference proteome</keyword>
<dbReference type="InterPro" id="IPR000983">
    <property type="entry name" value="Bac_GSPG_pilin"/>
</dbReference>
<comment type="caution">
    <text evidence="3">The sequence shown here is derived from an EMBL/GenBank/DDBJ whole genome shotgun (WGS) entry which is preliminary data.</text>
</comment>
<keyword evidence="2" id="KW-0812">Transmembrane</keyword>
<reference evidence="3 4" key="1">
    <citation type="submission" date="2024-10" db="EMBL/GenBank/DDBJ databases">
        <authorList>
            <person name="Yibar A."/>
            <person name="Saticioglu I.B."/>
            <person name="Duman M."/>
            <person name="Ajmi N."/>
            <person name="Gurler F."/>
            <person name="Ay H."/>
            <person name="Onuk E."/>
            <person name="Guler S."/>
            <person name="Romalde J.L."/>
        </authorList>
    </citation>
    <scope>NUCLEOTIDE SEQUENCE [LARGE SCALE GENOMIC DNA]</scope>
    <source>
        <strain evidence="3 4">1-TCBS-B</strain>
    </source>
</reference>
<dbReference type="Proteomes" id="UP001607125">
    <property type="component" value="Unassembled WGS sequence"/>
</dbReference>
<dbReference type="PRINTS" id="PR00813">
    <property type="entry name" value="BCTERIALGSPG"/>
</dbReference>
<evidence type="ECO:0000256" key="1">
    <source>
        <dbReference type="ARBA" id="ARBA00022481"/>
    </source>
</evidence>
<accession>A0ABW7IL84</accession>
<dbReference type="Pfam" id="PF07963">
    <property type="entry name" value="N_methyl"/>
    <property type="match status" value="1"/>
</dbReference>
<evidence type="ECO:0000313" key="4">
    <source>
        <dbReference type="Proteomes" id="UP001607125"/>
    </source>
</evidence>
<organism evidence="3 4">
    <name type="scientific">Vibrio barjaei</name>
    <dbReference type="NCBI Taxonomy" id="1676683"/>
    <lineage>
        <taxon>Bacteria</taxon>
        <taxon>Pseudomonadati</taxon>
        <taxon>Pseudomonadota</taxon>
        <taxon>Gammaproteobacteria</taxon>
        <taxon>Vibrionales</taxon>
        <taxon>Vibrionaceae</taxon>
        <taxon>Vibrio</taxon>
    </lineage>
</organism>
<dbReference type="InterPro" id="IPR012902">
    <property type="entry name" value="N_methyl_site"/>
</dbReference>
<evidence type="ECO:0000313" key="3">
    <source>
        <dbReference type="EMBL" id="MFH0262375.1"/>
    </source>
</evidence>
<dbReference type="NCBIfam" id="TIGR02532">
    <property type="entry name" value="IV_pilin_GFxxxE"/>
    <property type="match status" value="1"/>
</dbReference>
<gene>
    <name evidence="3" type="ORF">ACGRH2_18485</name>
</gene>